<dbReference type="Pfam" id="PF04515">
    <property type="entry name" value="Choline_transpo"/>
    <property type="match status" value="1"/>
</dbReference>
<feature type="transmembrane region" description="Helical" evidence="6">
    <location>
        <begin position="215"/>
        <end position="237"/>
    </location>
</feature>
<accession>A0A482VTJ8</accession>
<feature type="non-terminal residue" evidence="7">
    <location>
        <position position="345"/>
    </location>
</feature>
<dbReference type="InterPro" id="IPR007603">
    <property type="entry name" value="Choline_transptr-like"/>
</dbReference>
<dbReference type="AlphaFoldDB" id="A0A482VTJ8"/>
<keyword evidence="8" id="KW-1185">Reference proteome</keyword>
<comment type="similarity">
    <text evidence="2 6">Belongs to the CTL (choline transporter-like) family.</text>
</comment>
<evidence type="ECO:0000256" key="6">
    <source>
        <dbReference type="RuleBase" id="RU368066"/>
    </source>
</evidence>
<name>A0A482VTJ8_ASBVE</name>
<dbReference type="EMBL" id="QDEB01064281">
    <property type="protein sequence ID" value="RZC36195.1"/>
    <property type="molecule type" value="Genomic_DNA"/>
</dbReference>
<keyword evidence="4 6" id="KW-1133">Transmembrane helix</keyword>
<evidence type="ECO:0000313" key="8">
    <source>
        <dbReference type="Proteomes" id="UP000292052"/>
    </source>
</evidence>
<gene>
    <name evidence="7" type="ORF">BDFB_001997</name>
</gene>
<comment type="caution">
    <text evidence="6">Lacks conserved residue(s) required for the propagation of feature annotation.</text>
</comment>
<comment type="caution">
    <text evidence="7">The sequence shown here is derived from an EMBL/GenBank/DDBJ whole genome shotgun (WGS) entry which is preliminary data.</text>
</comment>
<evidence type="ECO:0000256" key="1">
    <source>
        <dbReference type="ARBA" id="ARBA00004141"/>
    </source>
</evidence>
<reference evidence="7 8" key="1">
    <citation type="submission" date="2017-03" db="EMBL/GenBank/DDBJ databases">
        <title>Genome of the blue death feigning beetle - Asbolus verrucosus.</title>
        <authorList>
            <person name="Rider S.D."/>
        </authorList>
    </citation>
    <scope>NUCLEOTIDE SEQUENCE [LARGE SCALE GENOMIC DNA]</scope>
    <source>
        <strain evidence="7">Butters</strain>
        <tissue evidence="7">Head and leg muscle</tissue>
    </source>
</reference>
<comment type="subcellular location">
    <subcellularLocation>
        <location evidence="6">Cell membrane</location>
        <topology evidence="6">Multi-pass membrane protein</topology>
    </subcellularLocation>
    <subcellularLocation>
        <location evidence="1">Membrane</location>
        <topology evidence="1">Multi-pass membrane protein</topology>
    </subcellularLocation>
</comment>
<dbReference type="Proteomes" id="UP000292052">
    <property type="component" value="Unassembled WGS sequence"/>
</dbReference>
<proteinExistence type="inferred from homology"/>
<sequence>MGTSSSIMQTQEIPEFRKLTNVERSLEIPAASRNRNVTDKKGFVPFLVYTLVKSDLRRLKYGTDSCGNFCGILNSKIEGFSCSGKDYRNYPYGYSQMSSKTAKAIFAMPLLMILPVITMFIQFIILGLLVLTMTWMVTSAELEKIGKDNYNYVRNGAMTFAMIFNIVMAIWALQFFAGCQYMISAGSVASWYFAGSNRLFLNSPIWTSFVNTVKYHLGTIAFGSFILTLVAVIKAALRSLVSNSKCRWIVDCCCNNVEAFLKFLSKNAYIETALHGQSFFRSGKRAAQLLIKNAANVIAINSVGDFTTVDTLFICFCEDSVLNDGMSKPYYMSKGLKQFVENSKK</sequence>
<organism evidence="7 8">
    <name type="scientific">Asbolus verrucosus</name>
    <name type="common">Desert ironclad beetle</name>
    <dbReference type="NCBI Taxonomy" id="1661398"/>
    <lineage>
        <taxon>Eukaryota</taxon>
        <taxon>Metazoa</taxon>
        <taxon>Ecdysozoa</taxon>
        <taxon>Arthropoda</taxon>
        <taxon>Hexapoda</taxon>
        <taxon>Insecta</taxon>
        <taxon>Pterygota</taxon>
        <taxon>Neoptera</taxon>
        <taxon>Endopterygota</taxon>
        <taxon>Coleoptera</taxon>
        <taxon>Polyphaga</taxon>
        <taxon>Cucujiformia</taxon>
        <taxon>Tenebrionidae</taxon>
        <taxon>Pimeliinae</taxon>
        <taxon>Asbolus</taxon>
    </lineage>
</organism>
<dbReference type="GO" id="GO:0022857">
    <property type="term" value="F:transmembrane transporter activity"/>
    <property type="evidence" value="ECO:0007669"/>
    <property type="project" value="UniProtKB-UniRule"/>
</dbReference>
<evidence type="ECO:0000256" key="2">
    <source>
        <dbReference type="ARBA" id="ARBA00007168"/>
    </source>
</evidence>
<keyword evidence="3 6" id="KW-0812">Transmembrane</keyword>
<feature type="transmembrane region" description="Helical" evidence="6">
    <location>
        <begin position="157"/>
        <end position="177"/>
    </location>
</feature>
<evidence type="ECO:0000313" key="7">
    <source>
        <dbReference type="EMBL" id="RZC36195.1"/>
    </source>
</evidence>
<comment type="function">
    <text evidence="6">Choline transporter.</text>
</comment>
<dbReference type="OrthoDB" id="420519at2759"/>
<keyword evidence="5 6" id="KW-0472">Membrane</keyword>
<dbReference type="GO" id="GO:0005886">
    <property type="term" value="C:plasma membrane"/>
    <property type="evidence" value="ECO:0007669"/>
    <property type="project" value="UniProtKB-SubCell"/>
</dbReference>
<evidence type="ECO:0000256" key="3">
    <source>
        <dbReference type="ARBA" id="ARBA00022692"/>
    </source>
</evidence>
<protein>
    <recommendedName>
        <fullName evidence="6">Choline transporter-like protein</fullName>
    </recommendedName>
</protein>
<feature type="transmembrane region" description="Helical" evidence="6">
    <location>
        <begin position="104"/>
        <end position="137"/>
    </location>
</feature>
<dbReference type="PANTHER" id="PTHR12385:SF96">
    <property type="entry name" value="CHOLINE TRANSPORTER-LIKE PROTEIN"/>
    <property type="match status" value="1"/>
</dbReference>
<dbReference type="PANTHER" id="PTHR12385">
    <property type="entry name" value="CHOLINE TRANSPORTER-LIKE (SLC FAMILY 44)"/>
    <property type="match status" value="1"/>
</dbReference>
<evidence type="ECO:0000256" key="4">
    <source>
        <dbReference type="ARBA" id="ARBA00022989"/>
    </source>
</evidence>
<evidence type="ECO:0000256" key="5">
    <source>
        <dbReference type="ARBA" id="ARBA00023136"/>
    </source>
</evidence>